<dbReference type="EC" id="3.2.2.21" evidence="2"/>
<dbReference type="GO" id="GO:0008725">
    <property type="term" value="F:DNA-3-methyladenine glycosylase activity"/>
    <property type="evidence" value="ECO:0007669"/>
    <property type="project" value="TreeGrafter"/>
</dbReference>
<evidence type="ECO:0000313" key="6">
    <source>
        <dbReference type="Proteomes" id="UP000186108"/>
    </source>
</evidence>
<evidence type="ECO:0000256" key="1">
    <source>
        <dbReference type="ARBA" id="ARBA00000086"/>
    </source>
</evidence>
<dbReference type="SUPFAM" id="SSF48150">
    <property type="entry name" value="DNA-glycosylase"/>
    <property type="match status" value="1"/>
</dbReference>
<dbReference type="GO" id="GO:0006285">
    <property type="term" value="P:base-excision repair, AP site formation"/>
    <property type="evidence" value="ECO:0007669"/>
    <property type="project" value="TreeGrafter"/>
</dbReference>
<evidence type="ECO:0000256" key="3">
    <source>
        <dbReference type="ARBA" id="ARBA00022763"/>
    </source>
</evidence>
<dbReference type="GO" id="GO:0043916">
    <property type="term" value="F:DNA-7-methylguanine glycosylase activity"/>
    <property type="evidence" value="ECO:0007669"/>
    <property type="project" value="TreeGrafter"/>
</dbReference>
<sequence length="320" mass="35482">MAVAFGVDTLHSMTVSLEVVETTVTARRPLDVAMSLQPLQRGKGDPCHRRTADGSIWRTSVQKSGPVTYRITQIDRHSVRCQAWGAGAHELSTGLGRLVGDHDDCADFAPDHPILVEAHRRFPQLRLGRTDRVMEALVPAILEQRVHGIAAFASWRRLVWKFGGPAPGPAPDGMRLPPTADVWRRVPSWEFHRANVDPSRSRTIVRCAQVADRLEKIVDLPREEANRRLMSIPGVGIWTAAEVSQRALGDPDALSVGDYHLAAMVGWSLLGKPLDDAEMVEYLAPLQPHRHRAVRLLEVSGQAVKPKFGPRTALVDHTWH</sequence>
<reference evidence="5 6" key="1">
    <citation type="submission" date="2014-07" db="EMBL/GenBank/DDBJ databases">
        <authorList>
            <person name="Zhang J.E."/>
            <person name="Yang H."/>
            <person name="Guo J."/>
            <person name="Deng Z."/>
            <person name="Luo H."/>
            <person name="Luo M."/>
            <person name="Zhao B."/>
        </authorList>
    </citation>
    <scope>NUCLEOTIDE SEQUENCE [LARGE SCALE GENOMIC DNA]</scope>
    <source>
        <strain evidence="5 6">1CP</strain>
    </source>
</reference>
<comment type="catalytic activity">
    <reaction evidence="1">
        <text>Hydrolysis of alkylated DNA, releasing 3-methyladenine, 3-methylguanine, 7-methylguanine and 7-methyladenine.</text>
        <dbReference type="EC" id="3.2.2.21"/>
    </reaction>
</comment>
<accession>A0A1B1KCW7</accession>
<name>A0A1B1KCW7_RHOOP</name>
<dbReference type="InterPro" id="IPR011257">
    <property type="entry name" value="DNA_glycosylase"/>
</dbReference>
<dbReference type="GO" id="GO:0006307">
    <property type="term" value="P:DNA alkylation repair"/>
    <property type="evidence" value="ECO:0007669"/>
    <property type="project" value="TreeGrafter"/>
</dbReference>
<gene>
    <name evidence="5" type="ORF">R1CP_29120</name>
</gene>
<keyword evidence="3" id="KW-0227">DNA damage</keyword>
<protein>
    <recommendedName>
        <fullName evidence="2">DNA-3-methyladenine glycosylase II</fullName>
        <ecNumber evidence="2">3.2.2.21</ecNumber>
    </recommendedName>
</protein>
<dbReference type="GO" id="GO:0032131">
    <property type="term" value="F:alkylated DNA binding"/>
    <property type="evidence" value="ECO:0007669"/>
    <property type="project" value="TreeGrafter"/>
</dbReference>
<dbReference type="EMBL" id="CP009111">
    <property type="protein sequence ID" value="ANS30453.1"/>
    <property type="molecule type" value="Genomic_DNA"/>
</dbReference>
<evidence type="ECO:0000256" key="4">
    <source>
        <dbReference type="ARBA" id="ARBA00023204"/>
    </source>
</evidence>
<proteinExistence type="predicted"/>
<dbReference type="AlphaFoldDB" id="A0A1B1KCW7"/>
<dbReference type="Gene3D" id="1.10.340.30">
    <property type="entry name" value="Hypothetical protein, domain 2"/>
    <property type="match status" value="1"/>
</dbReference>
<evidence type="ECO:0000256" key="2">
    <source>
        <dbReference type="ARBA" id="ARBA00012000"/>
    </source>
</evidence>
<dbReference type="PANTHER" id="PTHR43003:SF6">
    <property type="entry name" value="DNA GLYCOSYLASE"/>
    <property type="match status" value="1"/>
</dbReference>
<keyword evidence="4" id="KW-0234">DNA repair</keyword>
<dbReference type="CDD" id="cd00056">
    <property type="entry name" value="ENDO3c"/>
    <property type="match status" value="1"/>
</dbReference>
<dbReference type="GO" id="GO:0032993">
    <property type="term" value="C:protein-DNA complex"/>
    <property type="evidence" value="ECO:0007669"/>
    <property type="project" value="TreeGrafter"/>
</dbReference>
<dbReference type="GO" id="GO:0005737">
    <property type="term" value="C:cytoplasm"/>
    <property type="evidence" value="ECO:0007669"/>
    <property type="project" value="TreeGrafter"/>
</dbReference>
<evidence type="ECO:0000313" key="5">
    <source>
        <dbReference type="EMBL" id="ANS30453.1"/>
    </source>
</evidence>
<organism evidence="5 6">
    <name type="scientific">Rhodococcus opacus</name>
    <name type="common">Nocardia opaca</name>
    <dbReference type="NCBI Taxonomy" id="37919"/>
    <lineage>
        <taxon>Bacteria</taxon>
        <taxon>Bacillati</taxon>
        <taxon>Actinomycetota</taxon>
        <taxon>Actinomycetes</taxon>
        <taxon>Mycobacteriales</taxon>
        <taxon>Nocardiaceae</taxon>
        <taxon>Rhodococcus</taxon>
    </lineage>
</organism>
<dbReference type="PANTHER" id="PTHR43003">
    <property type="entry name" value="DNA-3-METHYLADENINE GLYCOSYLASE"/>
    <property type="match status" value="1"/>
</dbReference>
<dbReference type="InterPro" id="IPR051912">
    <property type="entry name" value="Alkylbase_DNA_Glycosylase/TA"/>
</dbReference>
<dbReference type="InterPro" id="IPR003265">
    <property type="entry name" value="HhH-GPD_domain"/>
</dbReference>
<dbReference type="Proteomes" id="UP000186108">
    <property type="component" value="Chromosome"/>
</dbReference>
<dbReference type="PATRIC" id="fig|37919.13.peg.6090"/>